<gene>
    <name evidence="1" type="ORF">O3M35_008521</name>
</gene>
<name>A0AAW1DE00_9HEMI</name>
<evidence type="ECO:0000313" key="1">
    <source>
        <dbReference type="EMBL" id="KAK9506625.1"/>
    </source>
</evidence>
<dbReference type="AlphaFoldDB" id="A0AAW1DE00"/>
<comment type="caution">
    <text evidence="1">The sequence shown here is derived from an EMBL/GenBank/DDBJ whole genome shotgun (WGS) entry which is preliminary data.</text>
</comment>
<sequence length="58" mass="6744">MQIFSFSIIINMANVLDATVRYEANDENQAEAISVEKCNIYEKCTGYLQENFRDRFGE</sequence>
<reference evidence="1 2" key="1">
    <citation type="submission" date="2022-12" db="EMBL/GenBank/DDBJ databases">
        <title>Chromosome-level genome assembly of true bugs.</title>
        <authorList>
            <person name="Ma L."/>
            <person name="Li H."/>
        </authorList>
    </citation>
    <scope>NUCLEOTIDE SEQUENCE [LARGE SCALE GENOMIC DNA]</scope>
    <source>
        <strain evidence="1">Lab_2022b</strain>
    </source>
</reference>
<dbReference type="EMBL" id="JAPXFL010000005">
    <property type="protein sequence ID" value="KAK9506625.1"/>
    <property type="molecule type" value="Genomic_DNA"/>
</dbReference>
<protein>
    <submittedName>
        <fullName evidence="1">Uncharacterized protein</fullName>
    </submittedName>
</protein>
<organism evidence="1 2">
    <name type="scientific">Rhynocoris fuscipes</name>
    <dbReference type="NCBI Taxonomy" id="488301"/>
    <lineage>
        <taxon>Eukaryota</taxon>
        <taxon>Metazoa</taxon>
        <taxon>Ecdysozoa</taxon>
        <taxon>Arthropoda</taxon>
        <taxon>Hexapoda</taxon>
        <taxon>Insecta</taxon>
        <taxon>Pterygota</taxon>
        <taxon>Neoptera</taxon>
        <taxon>Paraneoptera</taxon>
        <taxon>Hemiptera</taxon>
        <taxon>Heteroptera</taxon>
        <taxon>Panheteroptera</taxon>
        <taxon>Cimicomorpha</taxon>
        <taxon>Reduviidae</taxon>
        <taxon>Harpactorinae</taxon>
        <taxon>Harpactorini</taxon>
        <taxon>Rhynocoris</taxon>
    </lineage>
</organism>
<dbReference type="Proteomes" id="UP001461498">
    <property type="component" value="Unassembled WGS sequence"/>
</dbReference>
<keyword evidence="2" id="KW-1185">Reference proteome</keyword>
<accession>A0AAW1DE00</accession>
<proteinExistence type="predicted"/>
<evidence type="ECO:0000313" key="2">
    <source>
        <dbReference type="Proteomes" id="UP001461498"/>
    </source>
</evidence>